<protein>
    <submittedName>
        <fullName evidence="1">Uncharacterized protein</fullName>
    </submittedName>
</protein>
<proteinExistence type="predicted"/>
<name>A0A8S5QE55_9CAUD</name>
<evidence type="ECO:0000313" key="1">
    <source>
        <dbReference type="EMBL" id="DAE17053.1"/>
    </source>
</evidence>
<organism evidence="1">
    <name type="scientific">Peduovirinae sp. ctGB41</name>
    <dbReference type="NCBI Taxonomy" id="2825070"/>
    <lineage>
        <taxon>Viruses</taxon>
        <taxon>Duplodnaviria</taxon>
        <taxon>Heunggongvirae</taxon>
        <taxon>Uroviricota</taxon>
        <taxon>Caudoviricetes</taxon>
        <taxon>Peduoviridae</taxon>
    </lineage>
</organism>
<dbReference type="EMBL" id="BK015635">
    <property type="protein sequence ID" value="DAE17053.1"/>
    <property type="molecule type" value="Genomic_DNA"/>
</dbReference>
<sequence>MIYALSETLHSLNAITVKAAILTSTKPFFCAPLGLMGNFPYEIRFSAVLLDIPVRRQYSSSGMYGSGITIVMLGRIMQTSPVRGYANIHRYRPIFDLTYNTETLLRLNREININFDLIERAS</sequence>
<reference evidence="1" key="1">
    <citation type="journal article" date="2021" name="Proc. Natl. Acad. Sci. U.S.A.">
        <title>A Catalog of Tens of Thousands of Viruses from Human Metagenomes Reveals Hidden Associations with Chronic Diseases.</title>
        <authorList>
            <person name="Tisza M.J."/>
            <person name="Buck C.B."/>
        </authorList>
    </citation>
    <scope>NUCLEOTIDE SEQUENCE</scope>
    <source>
        <strain evidence="1">CtGB41</strain>
    </source>
</reference>
<accession>A0A8S5QE55</accession>